<evidence type="ECO:0000313" key="2">
    <source>
        <dbReference type="EMBL" id="ORY75694.1"/>
    </source>
</evidence>
<dbReference type="AlphaFoldDB" id="A0A1Y2EWQ1"/>
<reference evidence="2 3" key="1">
    <citation type="submission" date="2016-07" db="EMBL/GenBank/DDBJ databases">
        <title>Pervasive Adenine N6-methylation of Active Genes in Fungi.</title>
        <authorList>
            <consortium name="DOE Joint Genome Institute"/>
            <person name="Mondo S.J."/>
            <person name="Dannebaum R.O."/>
            <person name="Kuo R.C."/>
            <person name="Labutti K."/>
            <person name="Haridas S."/>
            <person name="Kuo A."/>
            <person name="Salamov A."/>
            <person name="Ahrendt S.R."/>
            <person name="Lipzen A."/>
            <person name="Sullivan W."/>
            <person name="Andreopoulos W.B."/>
            <person name="Clum A."/>
            <person name="Lindquist E."/>
            <person name="Daum C."/>
            <person name="Ramamoorthy G.K."/>
            <person name="Gryganskyi A."/>
            <person name="Culley D."/>
            <person name="Magnuson J.K."/>
            <person name="James T.Y."/>
            <person name="O'Malley M.A."/>
            <person name="Stajich J.E."/>
            <person name="Spatafora J.W."/>
            <person name="Visel A."/>
            <person name="Grigoriev I.V."/>
        </authorList>
    </citation>
    <scope>NUCLEOTIDE SEQUENCE [LARGE SCALE GENOMIC DNA]</scope>
    <source>
        <strain evidence="2 3">62-1032</strain>
    </source>
</reference>
<evidence type="ECO:0000256" key="1">
    <source>
        <dbReference type="SAM" id="SignalP"/>
    </source>
</evidence>
<accession>A0A1Y2EWQ1</accession>
<gene>
    <name evidence="2" type="ORF">BCR35DRAFT_333076</name>
</gene>
<keyword evidence="3" id="KW-1185">Reference proteome</keyword>
<evidence type="ECO:0008006" key="4">
    <source>
        <dbReference type="Google" id="ProtNLM"/>
    </source>
</evidence>
<feature type="signal peptide" evidence="1">
    <location>
        <begin position="1"/>
        <end position="20"/>
    </location>
</feature>
<dbReference type="OrthoDB" id="2538281at2759"/>
<dbReference type="EMBL" id="MCGR01000037">
    <property type="protein sequence ID" value="ORY75694.1"/>
    <property type="molecule type" value="Genomic_DNA"/>
</dbReference>
<dbReference type="Proteomes" id="UP000193467">
    <property type="component" value="Unassembled WGS sequence"/>
</dbReference>
<dbReference type="InParanoid" id="A0A1Y2EWQ1"/>
<name>A0A1Y2EWQ1_9BASI</name>
<sequence length="226" mass="24693">MLALAVCLLVFLLSTLPAFARVLANGTSMTSGRFSSSVHWQSSGILTQGECPTNVALNPCFTAELASTGDESGNNRQRIEMFSWRPSKLGESWVYDWEYYLVPGAGSSDHFFHLMQLFSRDAATFLIGLDLFNGAVRIFDTMEHPKTIACPSIPLAEFEGKTTKHHMEVTFGSNGTIDCNSTLLTYNTTGNVSAGASLKTGLYRLIQPDQTNATAHLGDFSFVKTE</sequence>
<protein>
    <recommendedName>
        <fullName evidence="4">Concanavalin A-like lectin/glucanase domain-containing protein</fullName>
    </recommendedName>
</protein>
<organism evidence="2 3">
    <name type="scientific">Leucosporidium creatinivorum</name>
    <dbReference type="NCBI Taxonomy" id="106004"/>
    <lineage>
        <taxon>Eukaryota</taxon>
        <taxon>Fungi</taxon>
        <taxon>Dikarya</taxon>
        <taxon>Basidiomycota</taxon>
        <taxon>Pucciniomycotina</taxon>
        <taxon>Microbotryomycetes</taxon>
        <taxon>Leucosporidiales</taxon>
        <taxon>Leucosporidium</taxon>
    </lineage>
</organism>
<proteinExistence type="predicted"/>
<keyword evidence="1" id="KW-0732">Signal</keyword>
<evidence type="ECO:0000313" key="3">
    <source>
        <dbReference type="Proteomes" id="UP000193467"/>
    </source>
</evidence>
<feature type="chain" id="PRO_5012824599" description="Concanavalin A-like lectin/glucanase domain-containing protein" evidence="1">
    <location>
        <begin position="21"/>
        <end position="226"/>
    </location>
</feature>
<comment type="caution">
    <text evidence="2">The sequence shown here is derived from an EMBL/GenBank/DDBJ whole genome shotgun (WGS) entry which is preliminary data.</text>
</comment>